<evidence type="ECO:0000313" key="3">
    <source>
        <dbReference type="EMBL" id="SET48801.1"/>
    </source>
</evidence>
<dbReference type="SUPFAM" id="SSF51338">
    <property type="entry name" value="Composite domain of metallo-dependent hydrolases"/>
    <property type="match status" value="2"/>
</dbReference>
<accession>A0A1I0ETR4</accession>
<protein>
    <submittedName>
        <fullName evidence="3">Cytosine/adenosine deaminase</fullName>
    </submittedName>
</protein>
<sequence>MKTMIRNGIVVPMNRNMDVWPDGYVVFEGTKILEAGPVDGLDVAIIRYGGENGTGSDFQVIDARRAIVMPGMVNTHCHLGMIPFRGLGDDCKDRLRVFLLPMEEQAMDCELAVASSRYAVAELLLGGVTTVLDMYYFEDQVARVMDEMGIRGIAGETVMEEATCDAESPQEAIDRGEAMIRAYRDHPRIKGCLAPHGTTTCSPDTLRRVHDVDRFYNVPFTLHVAEMDYEMIQLRDSFGLTPVEYLQELGVLDENTVSAHSIRLTDEDIRILKEAGASIAHCIASNTKAAKGVAPVRAMHRAGVNVGLGTDGPASGNTLDLFSQMRFCANFHKNELRDRSAFPAAEIVRMATWEGAAALGLEAVTGSLEPGKEADIVLVETDSPNMFPVYDPYAALVYSAGAANVRDVYVAGKCLVRDKRLTGADFGRIREELARKMERTAFRDMKNLLC</sequence>
<keyword evidence="1" id="KW-0378">Hydrolase</keyword>
<dbReference type="InterPro" id="IPR032466">
    <property type="entry name" value="Metal_Hydrolase"/>
</dbReference>
<dbReference type="SUPFAM" id="SSF51556">
    <property type="entry name" value="Metallo-dependent hydrolases"/>
    <property type="match status" value="1"/>
</dbReference>
<evidence type="ECO:0000256" key="1">
    <source>
        <dbReference type="ARBA" id="ARBA00022801"/>
    </source>
</evidence>
<dbReference type="AlphaFoldDB" id="A0A1I0ETR4"/>
<proteinExistence type="predicted"/>
<dbReference type="Gene3D" id="2.30.40.10">
    <property type="entry name" value="Urease, subunit C, domain 1"/>
    <property type="match status" value="1"/>
</dbReference>
<evidence type="ECO:0000259" key="2">
    <source>
        <dbReference type="Pfam" id="PF01979"/>
    </source>
</evidence>
<dbReference type="InterPro" id="IPR006680">
    <property type="entry name" value="Amidohydro-rel"/>
</dbReference>
<dbReference type="Pfam" id="PF01979">
    <property type="entry name" value="Amidohydro_1"/>
    <property type="match status" value="1"/>
</dbReference>
<organism evidence="3 4">
    <name type="scientific">Enterocloster lavalensis</name>
    <dbReference type="NCBI Taxonomy" id="460384"/>
    <lineage>
        <taxon>Bacteria</taxon>
        <taxon>Bacillati</taxon>
        <taxon>Bacillota</taxon>
        <taxon>Clostridia</taxon>
        <taxon>Lachnospirales</taxon>
        <taxon>Lachnospiraceae</taxon>
        <taxon>Enterocloster</taxon>
    </lineage>
</organism>
<evidence type="ECO:0000313" key="4">
    <source>
        <dbReference type="Proteomes" id="UP000198508"/>
    </source>
</evidence>
<dbReference type="PANTHER" id="PTHR43794">
    <property type="entry name" value="AMINOHYDROLASE SSNA-RELATED"/>
    <property type="match status" value="1"/>
</dbReference>
<dbReference type="InterPro" id="IPR011059">
    <property type="entry name" value="Metal-dep_hydrolase_composite"/>
</dbReference>
<name>A0A1I0ETR4_9FIRM</name>
<dbReference type="CDD" id="cd01298">
    <property type="entry name" value="ATZ_TRZ_like"/>
    <property type="match status" value="1"/>
</dbReference>
<dbReference type="PANTHER" id="PTHR43794:SF11">
    <property type="entry name" value="AMIDOHYDROLASE-RELATED DOMAIN-CONTAINING PROTEIN"/>
    <property type="match status" value="1"/>
</dbReference>
<feature type="domain" description="Amidohydrolase-related" evidence="2">
    <location>
        <begin position="67"/>
        <end position="413"/>
    </location>
</feature>
<gene>
    <name evidence="3" type="ORF">SAMN05216313_10736</name>
</gene>
<dbReference type="Gene3D" id="3.20.20.140">
    <property type="entry name" value="Metal-dependent hydrolases"/>
    <property type="match status" value="1"/>
</dbReference>
<dbReference type="GO" id="GO:0016810">
    <property type="term" value="F:hydrolase activity, acting on carbon-nitrogen (but not peptide) bonds"/>
    <property type="evidence" value="ECO:0007669"/>
    <property type="project" value="InterPro"/>
</dbReference>
<dbReference type="STRING" id="460384.SAMN05216313_10736"/>
<dbReference type="RefSeq" id="WP_092362442.1">
    <property type="nucleotide sequence ID" value="NZ_DAINWJ010000191.1"/>
</dbReference>
<keyword evidence="4" id="KW-1185">Reference proteome</keyword>
<dbReference type="Proteomes" id="UP000198508">
    <property type="component" value="Unassembled WGS sequence"/>
</dbReference>
<dbReference type="InterPro" id="IPR050287">
    <property type="entry name" value="MTA/SAH_deaminase"/>
</dbReference>
<reference evidence="4" key="1">
    <citation type="submission" date="2016-10" db="EMBL/GenBank/DDBJ databases">
        <authorList>
            <person name="Varghese N."/>
            <person name="Submissions S."/>
        </authorList>
    </citation>
    <scope>NUCLEOTIDE SEQUENCE [LARGE SCALE GENOMIC DNA]</scope>
    <source>
        <strain evidence="4">NLAE-zl-G277</strain>
    </source>
</reference>
<dbReference type="EMBL" id="FOIM01000007">
    <property type="protein sequence ID" value="SET48801.1"/>
    <property type="molecule type" value="Genomic_DNA"/>
</dbReference>